<dbReference type="Proteomes" id="UP000274822">
    <property type="component" value="Unassembled WGS sequence"/>
</dbReference>
<dbReference type="EMBL" id="RBNJ01002072">
    <property type="protein sequence ID" value="RUS32410.1"/>
    <property type="molecule type" value="Genomic_DNA"/>
</dbReference>
<evidence type="ECO:0000313" key="2">
    <source>
        <dbReference type="EMBL" id="RUS32410.1"/>
    </source>
</evidence>
<comment type="caution">
    <text evidence="2">The sequence shown here is derived from an EMBL/GenBank/DDBJ whole genome shotgun (WGS) entry which is preliminary data.</text>
</comment>
<sequence>MATWVPQVWLFQPPNYMRICGEMHLTHLHYAVQNNNFENILKRLKNRKPYANMMDKDDQKSLHLVAGKGYTEMPKLLLEDGGSVSEVSGQDLGILGLGEGSLFPWGQSSNTSGNVEEGGDKGGLSKPEEIDSTLSD</sequence>
<accession>A0A433QRL4</accession>
<proteinExistence type="predicted"/>
<dbReference type="InterPro" id="IPR036770">
    <property type="entry name" value="Ankyrin_rpt-contain_sf"/>
</dbReference>
<evidence type="ECO:0000313" key="3">
    <source>
        <dbReference type="Proteomes" id="UP000274822"/>
    </source>
</evidence>
<evidence type="ECO:0000256" key="1">
    <source>
        <dbReference type="SAM" id="MobiDB-lite"/>
    </source>
</evidence>
<keyword evidence="3" id="KW-1185">Reference proteome</keyword>
<gene>
    <name evidence="2" type="ORF">BC938DRAFT_475464</name>
</gene>
<protein>
    <submittedName>
        <fullName evidence="2">Uncharacterized protein</fullName>
    </submittedName>
</protein>
<name>A0A433QRL4_9FUNG</name>
<feature type="region of interest" description="Disordered" evidence="1">
    <location>
        <begin position="105"/>
        <end position="136"/>
    </location>
</feature>
<organism evidence="2 3">
    <name type="scientific">Jimgerdemannia flammicorona</name>
    <dbReference type="NCBI Taxonomy" id="994334"/>
    <lineage>
        <taxon>Eukaryota</taxon>
        <taxon>Fungi</taxon>
        <taxon>Fungi incertae sedis</taxon>
        <taxon>Mucoromycota</taxon>
        <taxon>Mucoromycotina</taxon>
        <taxon>Endogonomycetes</taxon>
        <taxon>Endogonales</taxon>
        <taxon>Endogonaceae</taxon>
        <taxon>Jimgerdemannia</taxon>
    </lineage>
</organism>
<dbReference type="AlphaFoldDB" id="A0A433QRL4"/>
<dbReference type="InterPro" id="IPR002110">
    <property type="entry name" value="Ankyrin_rpt"/>
</dbReference>
<dbReference type="Gene3D" id="1.25.40.20">
    <property type="entry name" value="Ankyrin repeat-containing domain"/>
    <property type="match status" value="1"/>
</dbReference>
<dbReference type="SUPFAM" id="SSF48403">
    <property type="entry name" value="Ankyrin repeat"/>
    <property type="match status" value="1"/>
</dbReference>
<reference evidence="2 3" key="1">
    <citation type="journal article" date="2018" name="New Phytol.">
        <title>Phylogenomics of Endogonaceae and evolution of mycorrhizas within Mucoromycota.</title>
        <authorList>
            <person name="Chang Y."/>
            <person name="Desiro A."/>
            <person name="Na H."/>
            <person name="Sandor L."/>
            <person name="Lipzen A."/>
            <person name="Clum A."/>
            <person name="Barry K."/>
            <person name="Grigoriev I.V."/>
            <person name="Martin F.M."/>
            <person name="Stajich J.E."/>
            <person name="Smith M.E."/>
            <person name="Bonito G."/>
            <person name="Spatafora J.W."/>
        </authorList>
    </citation>
    <scope>NUCLEOTIDE SEQUENCE [LARGE SCALE GENOMIC DNA]</scope>
    <source>
        <strain evidence="2 3">AD002</strain>
    </source>
</reference>
<dbReference type="Pfam" id="PF12796">
    <property type="entry name" value="Ank_2"/>
    <property type="match status" value="1"/>
</dbReference>